<dbReference type="AlphaFoldDB" id="A0AAD5NCE5"/>
<dbReference type="Proteomes" id="UP001196413">
    <property type="component" value="Unassembled WGS sequence"/>
</dbReference>
<keyword evidence="2" id="KW-1185">Reference proteome</keyword>
<reference evidence="1" key="1">
    <citation type="submission" date="2021-06" db="EMBL/GenBank/DDBJ databases">
        <title>Parelaphostrongylus tenuis whole genome reference sequence.</title>
        <authorList>
            <person name="Garwood T.J."/>
            <person name="Larsen P.A."/>
            <person name="Fountain-Jones N.M."/>
            <person name="Garbe J.R."/>
            <person name="Macchietto M.G."/>
            <person name="Kania S.A."/>
            <person name="Gerhold R.W."/>
            <person name="Richards J.E."/>
            <person name="Wolf T.M."/>
        </authorList>
    </citation>
    <scope>NUCLEOTIDE SEQUENCE</scope>
    <source>
        <strain evidence="1">MNPRO001-30</strain>
        <tissue evidence="1">Meninges</tissue>
    </source>
</reference>
<protein>
    <submittedName>
        <fullName evidence="1">Uncharacterized protein</fullName>
    </submittedName>
</protein>
<organism evidence="1 2">
    <name type="scientific">Parelaphostrongylus tenuis</name>
    <name type="common">Meningeal worm</name>
    <dbReference type="NCBI Taxonomy" id="148309"/>
    <lineage>
        <taxon>Eukaryota</taxon>
        <taxon>Metazoa</taxon>
        <taxon>Ecdysozoa</taxon>
        <taxon>Nematoda</taxon>
        <taxon>Chromadorea</taxon>
        <taxon>Rhabditida</taxon>
        <taxon>Rhabditina</taxon>
        <taxon>Rhabditomorpha</taxon>
        <taxon>Strongyloidea</taxon>
        <taxon>Metastrongylidae</taxon>
        <taxon>Parelaphostrongylus</taxon>
    </lineage>
</organism>
<evidence type="ECO:0000313" key="2">
    <source>
        <dbReference type="Proteomes" id="UP001196413"/>
    </source>
</evidence>
<proteinExistence type="predicted"/>
<evidence type="ECO:0000313" key="1">
    <source>
        <dbReference type="EMBL" id="KAJ1363824.1"/>
    </source>
</evidence>
<gene>
    <name evidence="1" type="ORF">KIN20_023769</name>
</gene>
<name>A0AAD5NCE5_PARTN</name>
<dbReference type="EMBL" id="JAHQIW010004806">
    <property type="protein sequence ID" value="KAJ1363824.1"/>
    <property type="molecule type" value="Genomic_DNA"/>
</dbReference>
<comment type="caution">
    <text evidence="1">The sequence shown here is derived from an EMBL/GenBank/DDBJ whole genome shotgun (WGS) entry which is preliminary data.</text>
</comment>
<accession>A0AAD5NCE5</accession>
<sequence length="105" mass="11788">MFMVGKEQNIDVPASKNGLSLTSIEIRYLRYSWEKANSVADIGCEVVAGLLNDNRTRFRALIESHSNNWLGAATFTAEDVKKFQRAYTVAKGVSMFFNKASYISQ</sequence>